<feature type="compositionally biased region" description="Basic and acidic residues" evidence="3">
    <location>
        <begin position="372"/>
        <end position="388"/>
    </location>
</feature>
<feature type="compositionally biased region" description="Basic and acidic residues" evidence="3">
    <location>
        <begin position="313"/>
        <end position="326"/>
    </location>
</feature>
<dbReference type="GeneID" id="106752020"/>
<dbReference type="GO" id="GO:0000398">
    <property type="term" value="P:mRNA splicing, via spliceosome"/>
    <property type="evidence" value="ECO:0007669"/>
    <property type="project" value="TreeGrafter"/>
</dbReference>
<dbReference type="Proteomes" id="UP000515204">
    <property type="component" value="Unplaced"/>
</dbReference>
<keyword evidence="4" id="KW-1185">Reference proteome</keyword>
<dbReference type="GO" id="GO:0070274">
    <property type="term" value="C:RES complex"/>
    <property type="evidence" value="ECO:0007669"/>
    <property type="project" value="TreeGrafter"/>
</dbReference>
<dbReference type="OrthoDB" id="6022at2759"/>
<feature type="compositionally biased region" description="Basic and acidic residues" evidence="3">
    <location>
        <begin position="413"/>
        <end position="430"/>
    </location>
</feature>
<proteinExistence type="inferred from homology"/>
<feature type="compositionally biased region" description="Basic and acidic residues" evidence="3">
    <location>
        <begin position="281"/>
        <end position="291"/>
    </location>
</feature>
<sequence length="560" mass="64972">MMENKTINQKEYLKKYMSLGGSDNKKKKKKRKHKVGTKTVKIIDDDIIDLNNMRPLEEGEFDILLQGEDAPQIAGIVDERGPVDFSDKKRWKIITENEEGDLTISSRTIDMENRTNKMNTEPDENNDADLSPIRSRHSKNKRLDLSPHEQSRDDDDSNSSPPRRPKNYDWDLSPPRQSRDNDSDLSPPRQPPRDNDSDLSPPRRSTKHRTAARATSGRNYHGSGNRDSDSDLSPPRERRQNLDRDLYESRRKRKNNDSDLRASRRKEHRSRSDNSPHSSSRRAERGYDSSGKHSSRSNRQDISRSSKGKRKKEHDDIDDRRSSHADTRKKRKISRWDDEANSERDCVKYPKDHDGRMTKTLDGKTAGLQDAKTSREEAEAHKRREVENLSKMSKSMSGVGQAPVVRNKSGTKRNLEAEAAEERQREVQQREINEKYAKWGKGLKQTEDHEEKLKNDLYEMNKPLARYADDADLDKQLREQEREGDPMLAYIKEKRMKGGKGKPESPRYQGSFAPNRFGIKPGHRWDGVDRSNGYEKKWFESQNSKVARQEEAYKWSTADM</sequence>
<evidence type="ECO:0000313" key="5">
    <source>
        <dbReference type="RefSeq" id="XP_014488853.1"/>
    </source>
</evidence>
<accession>A0A6P3YEK7</accession>
<feature type="compositionally biased region" description="Basic and acidic residues" evidence="3">
    <location>
        <begin position="224"/>
        <end position="262"/>
    </location>
</feature>
<dbReference type="PANTHER" id="PTHR31809:SF0">
    <property type="entry name" value="BUD13 HOMOLOG"/>
    <property type="match status" value="1"/>
</dbReference>
<feature type="compositionally biased region" description="Basic and acidic residues" evidence="3">
    <location>
        <begin position="334"/>
        <end position="362"/>
    </location>
</feature>
<evidence type="ECO:0000256" key="3">
    <source>
        <dbReference type="SAM" id="MobiDB-lite"/>
    </source>
</evidence>
<evidence type="ECO:0000256" key="2">
    <source>
        <dbReference type="ARBA" id="ARBA00014454"/>
    </source>
</evidence>
<dbReference type="KEGG" id="dqu:106752020"/>
<feature type="region of interest" description="Disordered" evidence="3">
    <location>
        <begin position="97"/>
        <end position="430"/>
    </location>
</feature>
<name>A0A6P3YEK7_DINQU</name>
<reference evidence="5" key="1">
    <citation type="submission" date="2025-08" db="UniProtKB">
        <authorList>
            <consortium name="RefSeq"/>
        </authorList>
    </citation>
    <scope>IDENTIFICATION</scope>
</reference>
<evidence type="ECO:0000256" key="1">
    <source>
        <dbReference type="ARBA" id="ARBA00011069"/>
    </source>
</evidence>
<comment type="similarity">
    <text evidence="1">Belongs to the CWC26 family.</text>
</comment>
<protein>
    <recommendedName>
        <fullName evidence="2">BUD13 homolog</fullName>
    </recommendedName>
</protein>
<dbReference type="AlphaFoldDB" id="A0A6P3YEK7"/>
<dbReference type="Pfam" id="PF09736">
    <property type="entry name" value="Bud13"/>
    <property type="match status" value="1"/>
</dbReference>
<dbReference type="InterPro" id="IPR051112">
    <property type="entry name" value="CWC26_splicing_factor"/>
</dbReference>
<evidence type="ECO:0000313" key="4">
    <source>
        <dbReference type="Proteomes" id="UP000515204"/>
    </source>
</evidence>
<gene>
    <name evidence="5" type="primary">LOC106752020</name>
</gene>
<dbReference type="GO" id="GO:0005684">
    <property type="term" value="C:U2-type spliceosomal complex"/>
    <property type="evidence" value="ECO:0007669"/>
    <property type="project" value="TreeGrafter"/>
</dbReference>
<organism evidence="4 5">
    <name type="scientific">Dinoponera quadriceps</name>
    <name type="common">South American ant</name>
    <dbReference type="NCBI Taxonomy" id="609295"/>
    <lineage>
        <taxon>Eukaryota</taxon>
        <taxon>Metazoa</taxon>
        <taxon>Ecdysozoa</taxon>
        <taxon>Arthropoda</taxon>
        <taxon>Hexapoda</taxon>
        <taxon>Insecta</taxon>
        <taxon>Pterygota</taxon>
        <taxon>Neoptera</taxon>
        <taxon>Endopterygota</taxon>
        <taxon>Hymenoptera</taxon>
        <taxon>Apocrita</taxon>
        <taxon>Aculeata</taxon>
        <taxon>Formicoidea</taxon>
        <taxon>Formicidae</taxon>
        <taxon>Ponerinae</taxon>
        <taxon>Ponerini</taxon>
        <taxon>Dinoponera</taxon>
    </lineage>
</organism>
<dbReference type="PANTHER" id="PTHR31809">
    <property type="entry name" value="BUD13 HOMOLOG"/>
    <property type="match status" value="1"/>
</dbReference>
<dbReference type="RefSeq" id="XP_014488853.1">
    <property type="nucleotide sequence ID" value="XM_014633367.1"/>
</dbReference>
<feature type="region of interest" description="Disordered" evidence="3">
    <location>
        <begin position="494"/>
        <end position="524"/>
    </location>
</feature>
<feature type="compositionally biased region" description="Basic and acidic residues" evidence="3">
    <location>
        <begin position="141"/>
        <end position="151"/>
    </location>
</feature>
<dbReference type="InterPro" id="IPR018609">
    <property type="entry name" value="Bud13"/>
</dbReference>
<dbReference type="GO" id="GO:0003723">
    <property type="term" value="F:RNA binding"/>
    <property type="evidence" value="ECO:0007669"/>
    <property type="project" value="TreeGrafter"/>
</dbReference>